<evidence type="ECO:0000313" key="1">
    <source>
        <dbReference type="EMBL" id="TMW67564.1"/>
    </source>
</evidence>
<reference evidence="1" key="1">
    <citation type="submission" date="2019-03" db="EMBL/GenBank/DDBJ databases">
        <title>Long read genome sequence of the mycoparasitic Pythium oligandrum ATCC 38472 isolated from sugarbeet rhizosphere.</title>
        <authorList>
            <person name="Gaulin E."/>
        </authorList>
    </citation>
    <scope>NUCLEOTIDE SEQUENCE</scope>
    <source>
        <strain evidence="1">ATCC 38472_TT</strain>
    </source>
</reference>
<dbReference type="SUPFAM" id="SSF52047">
    <property type="entry name" value="RNI-like"/>
    <property type="match status" value="1"/>
</dbReference>
<dbReference type="AlphaFoldDB" id="A0A8K1CQU1"/>
<proteinExistence type="predicted"/>
<keyword evidence="2" id="KW-1185">Reference proteome</keyword>
<gene>
    <name evidence="1" type="ORF">Poli38472_011184</name>
</gene>
<organism evidence="1 2">
    <name type="scientific">Pythium oligandrum</name>
    <name type="common">Mycoparasitic fungus</name>
    <dbReference type="NCBI Taxonomy" id="41045"/>
    <lineage>
        <taxon>Eukaryota</taxon>
        <taxon>Sar</taxon>
        <taxon>Stramenopiles</taxon>
        <taxon>Oomycota</taxon>
        <taxon>Peronosporomycetes</taxon>
        <taxon>Pythiales</taxon>
        <taxon>Pythiaceae</taxon>
        <taxon>Pythium</taxon>
    </lineage>
</organism>
<accession>A0A8K1CQU1</accession>
<dbReference type="EMBL" id="SPLM01000004">
    <property type="protein sequence ID" value="TMW67564.1"/>
    <property type="molecule type" value="Genomic_DNA"/>
</dbReference>
<dbReference type="Proteomes" id="UP000794436">
    <property type="component" value="Unassembled WGS sequence"/>
</dbReference>
<protein>
    <submittedName>
        <fullName evidence="1">Uncharacterized protein</fullName>
    </submittedName>
</protein>
<sequence length="699" mass="79368">MSEERWAFLSPWLANSCFSVEEYDEFRSATLHSEFKTFHVQFRGIPHDDIARLAIMRESIELLGLALRLDRNAWQHVASDMTFFHTREFDPDDCGPGPIYPRFTLHPATAQVEDTVRDLRRLSTVFITLDEADRSPEFYLARRRILAMDVHGVLEGYRIPIVLALSTQNRLHDKRSVKAYVAEAKSLVAFLHGKMKNQRRYRFELVGVNFLHSNLKAGGVEAEFVKFIVSSGINMSNIDLDSYDPMAVNAFLRKAMNRRSGQGRIKKLKLGRSGLEEWIDTARLLSQTNMVDEFCTFFGTYGTTAEQRRDMWRWIAYSLFSEDSRSVISKLIFESESITYADITAMEEVFQGRWRPDDPNAPPSDIDEPTADGGQYVCVANDTMVRVDGALVGLASLGLSSQDQLAVVDDDTGTEWMEVRTSAVGHFFVQCGCVVDAGVVSSRAFNRPSSKLRSLMLICDMFEPGAASSFISLVGRGLTALCIPCKSRRWITASDVKQILQSCPNLQFLALQCAEIESMDVFIEAYEQGCCALTTLSLWDVQVSNDSLVTFAEKLKDPQHPMARCLTEFRFIFDDVAHSTSIRRPDERGIQAFLSMLHTNQGLHFFELGLEESDYLVYAPSFVPLDRQELQHRTRGLSPRCKSAFLSAIDVNPRESRLYKRRKQQPDACYQALDEATVRRIFSFCEQRVVRVVSITEIK</sequence>
<dbReference type="OrthoDB" id="93140at2759"/>
<evidence type="ECO:0000313" key="2">
    <source>
        <dbReference type="Proteomes" id="UP000794436"/>
    </source>
</evidence>
<dbReference type="InterPro" id="IPR032675">
    <property type="entry name" value="LRR_dom_sf"/>
</dbReference>
<dbReference type="Gene3D" id="3.80.10.10">
    <property type="entry name" value="Ribonuclease Inhibitor"/>
    <property type="match status" value="1"/>
</dbReference>
<name>A0A8K1CQU1_PYTOL</name>
<comment type="caution">
    <text evidence="1">The sequence shown here is derived from an EMBL/GenBank/DDBJ whole genome shotgun (WGS) entry which is preliminary data.</text>
</comment>